<sequence>MGKRAKKLKVLAGEGFRNIGDLLQSRPKPKMAAQPDLGLTTSKDEMLETSDDIPYPGDLDTPLPEEDLSAPVNKGAFKALLINIRTLFNADLSFI</sequence>
<keyword evidence="3" id="KW-1185">Reference proteome</keyword>
<dbReference type="AlphaFoldDB" id="A0AAD1WIG0"/>
<evidence type="ECO:0000313" key="3">
    <source>
        <dbReference type="Proteomes" id="UP001295444"/>
    </source>
</evidence>
<proteinExistence type="predicted"/>
<dbReference type="EMBL" id="OW240918">
    <property type="protein sequence ID" value="CAH2307600.1"/>
    <property type="molecule type" value="Genomic_DNA"/>
</dbReference>
<evidence type="ECO:0000313" key="2">
    <source>
        <dbReference type="EMBL" id="CAH2307600.1"/>
    </source>
</evidence>
<gene>
    <name evidence="2" type="ORF">PECUL_23A051431</name>
</gene>
<accession>A0AAD1WIG0</accession>
<name>A0AAD1WIG0_PELCU</name>
<feature type="region of interest" description="Disordered" evidence="1">
    <location>
        <begin position="25"/>
        <end position="67"/>
    </location>
</feature>
<evidence type="ECO:0000256" key="1">
    <source>
        <dbReference type="SAM" id="MobiDB-lite"/>
    </source>
</evidence>
<organism evidence="2 3">
    <name type="scientific">Pelobates cultripes</name>
    <name type="common">Western spadefoot toad</name>
    <dbReference type="NCBI Taxonomy" id="61616"/>
    <lineage>
        <taxon>Eukaryota</taxon>
        <taxon>Metazoa</taxon>
        <taxon>Chordata</taxon>
        <taxon>Craniata</taxon>
        <taxon>Vertebrata</taxon>
        <taxon>Euteleostomi</taxon>
        <taxon>Amphibia</taxon>
        <taxon>Batrachia</taxon>
        <taxon>Anura</taxon>
        <taxon>Pelobatoidea</taxon>
        <taxon>Pelobatidae</taxon>
        <taxon>Pelobates</taxon>
    </lineage>
</organism>
<reference evidence="2" key="1">
    <citation type="submission" date="2022-03" db="EMBL/GenBank/DDBJ databases">
        <authorList>
            <person name="Alioto T."/>
            <person name="Alioto T."/>
            <person name="Gomez Garrido J."/>
        </authorList>
    </citation>
    <scope>NUCLEOTIDE SEQUENCE</scope>
</reference>
<dbReference type="Proteomes" id="UP001295444">
    <property type="component" value="Chromosome 07"/>
</dbReference>
<protein>
    <submittedName>
        <fullName evidence="2">Uncharacterized protein</fullName>
    </submittedName>
</protein>